<dbReference type="Proteomes" id="UP000823865">
    <property type="component" value="Unassembled WGS sequence"/>
</dbReference>
<gene>
    <name evidence="1" type="ORF">H9789_09100</name>
</gene>
<comment type="caution">
    <text evidence="1">The sequence shown here is derived from an EMBL/GenBank/DDBJ whole genome shotgun (WGS) entry which is preliminary data.</text>
</comment>
<proteinExistence type="predicted"/>
<accession>A0A9E2L8J9</accession>
<dbReference type="AlphaFoldDB" id="A0A9E2L8J9"/>
<evidence type="ECO:0000313" key="1">
    <source>
        <dbReference type="EMBL" id="MBU3853950.1"/>
    </source>
</evidence>
<protein>
    <submittedName>
        <fullName evidence="1">Uncharacterized protein</fullName>
    </submittedName>
</protein>
<name>A0A9E2L8J9_9BACT</name>
<evidence type="ECO:0000313" key="2">
    <source>
        <dbReference type="Proteomes" id="UP000823865"/>
    </source>
</evidence>
<sequence>MASNPNMIQCIHCKHGKFMQWMKNPIICECSITNERFVAEAKRLCSTFERTQAEPQITHYKNYDDEIL</sequence>
<reference evidence="1" key="1">
    <citation type="journal article" date="2021" name="PeerJ">
        <title>Extensive microbial diversity within the chicken gut microbiome revealed by metagenomics and culture.</title>
        <authorList>
            <person name="Gilroy R."/>
            <person name="Ravi A."/>
            <person name="Getino M."/>
            <person name="Pursley I."/>
            <person name="Horton D.L."/>
            <person name="Alikhan N.F."/>
            <person name="Baker D."/>
            <person name="Gharbi K."/>
            <person name="Hall N."/>
            <person name="Watson M."/>
            <person name="Adriaenssens E.M."/>
            <person name="Foster-Nyarko E."/>
            <person name="Jarju S."/>
            <person name="Secka A."/>
            <person name="Antonio M."/>
            <person name="Oren A."/>
            <person name="Chaudhuri R.R."/>
            <person name="La Ragione R."/>
            <person name="Hildebrand F."/>
            <person name="Pallen M.J."/>
        </authorList>
    </citation>
    <scope>NUCLEOTIDE SEQUENCE</scope>
    <source>
        <strain evidence="1">G3-2149</strain>
    </source>
</reference>
<organism evidence="1 2">
    <name type="scientific">Candidatus Paraprevotella stercoravium</name>
    <dbReference type="NCBI Taxonomy" id="2838725"/>
    <lineage>
        <taxon>Bacteria</taxon>
        <taxon>Pseudomonadati</taxon>
        <taxon>Bacteroidota</taxon>
        <taxon>Bacteroidia</taxon>
        <taxon>Bacteroidales</taxon>
        <taxon>Prevotellaceae</taxon>
        <taxon>Paraprevotella</taxon>
    </lineage>
</organism>
<dbReference type="EMBL" id="JAHLFU010000191">
    <property type="protein sequence ID" value="MBU3853950.1"/>
    <property type="molecule type" value="Genomic_DNA"/>
</dbReference>
<reference evidence="1" key="2">
    <citation type="submission" date="2021-04" db="EMBL/GenBank/DDBJ databases">
        <authorList>
            <person name="Gilroy R."/>
        </authorList>
    </citation>
    <scope>NUCLEOTIDE SEQUENCE</scope>
    <source>
        <strain evidence="1">G3-2149</strain>
    </source>
</reference>